<dbReference type="EMBL" id="CAAGRJ010021881">
    <property type="protein sequence ID" value="VFV35951.1"/>
    <property type="molecule type" value="Genomic_DNA"/>
</dbReference>
<name>A0A485NQ16_LYNPA</name>
<feature type="non-terminal residue" evidence="1">
    <location>
        <position position="1"/>
    </location>
</feature>
<sequence>SYSRIKLPGPLVEGHHLWNNHKCDQSSHSNGAIASMTSTDFGFWSQIALVTDITLVGRQHPSLLTLPSATVETSSLKAELLLDKFANGFESIIIAQNVTI</sequence>
<accession>A0A485NQ16</accession>
<evidence type="ECO:0000313" key="2">
    <source>
        <dbReference type="Proteomes" id="UP000386466"/>
    </source>
</evidence>
<keyword evidence="2" id="KW-1185">Reference proteome</keyword>
<dbReference type="Proteomes" id="UP000386466">
    <property type="component" value="Unassembled WGS sequence"/>
</dbReference>
<dbReference type="AlphaFoldDB" id="A0A485NQ16"/>
<gene>
    <name evidence="1" type="ORF">LYPA_23C008649</name>
</gene>
<protein>
    <submittedName>
        <fullName evidence="1">Uncharacterized protein</fullName>
    </submittedName>
</protein>
<organism evidence="1 2">
    <name type="scientific">Lynx pardinus</name>
    <name type="common">Iberian lynx</name>
    <name type="synonym">Felis pardina</name>
    <dbReference type="NCBI Taxonomy" id="191816"/>
    <lineage>
        <taxon>Eukaryota</taxon>
        <taxon>Metazoa</taxon>
        <taxon>Chordata</taxon>
        <taxon>Craniata</taxon>
        <taxon>Vertebrata</taxon>
        <taxon>Euteleostomi</taxon>
        <taxon>Mammalia</taxon>
        <taxon>Eutheria</taxon>
        <taxon>Laurasiatheria</taxon>
        <taxon>Carnivora</taxon>
        <taxon>Feliformia</taxon>
        <taxon>Felidae</taxon>
        <taxon>Felinae</taxon>
        <taxon>Lynx</taxon>
    </lineage>
</organism>
<reference evidence="1 2" key="1">
    <citation type="submission" date="2019-01" db="EMBL/GenBank/DDBJ databases">
        <authorList>
            <person name="Alioto T."/>
            <person name="Alioto T."/>
        </authorList>
    </citation>
    <scope>NUCLEOTIDE SEQUENCE [LARGE SCALE GENOMIC DNA]</scope>
</reference>
<proteinExistence type="predicted"/>
<feature type="non-terminal residue" evidence="1">
    <location>
        <position position="100"/>
    </location>
</feature>
<evidence type="ECO:0000313" key="1">
    <source>
        <dbReference type="EMBL" id="VFV35951.1"/>
    </source>
</evidence>